<dbReference type="Pfam" id="PF22936">
    <property type="entry name" value="Pol_BBD"/>
    <property type="match status" value="1"/>
</dbReference>
<gene>
    <name evidence="7" type="ORF">Tco_0907454</name>
</gene>
<keyword evidence="1" id="KW-0645">Protease</keyword>
<comment type="caution">
    <text evidence="7">The sequence shown here is derived from an EMBL/GenBank/DDBJ whole genome shotgun (WGS) entry which is preliminary data.</text>
</comment>
<evidence type="ECO:0000313" key="8">
    <source>
        <dbReference type="Proteomes" id="UP001151760"/>
    </source>
</evidence>
<name>A0ABQ5CQN7_9ASTR</name>
<evidence type="ECO:0000256" key="5">
    <source>
        <dbReference type="SAM" id="MobiDB-lite"/>
    </source>
</evidence>
<sequence length="1525" mass="172510">MTLKFSYFRINLPLSRAKSPPSVEDDRINEPVVQDLNGLPPLQVNVSDEGYPKSFKEVSRSPKEQVITMEENVYAFRKQLREIHALLGLKRLYGFLRLLLLSFALRNFDLEDMELESTHSGPTVKLPILKLVPQTVHENGTTVTKMSIPITAKKKTNKKNDVKARSLLLMALPNEYQLTFSQYPDAKSMFAAIETRFGGNAATKKTQKTLLKQQYENFSATILASPNVNATSPQVNTASVSDNTVYAFMVENPNGSNVLHQDLEQIHEDDLEAMDLKWQLSRLSVMAKKENFARECRSPRSNESQFRNQDNTRKQGNNEDKSSKAMLAIDGVGFDWSDMVEEQIQTNMALMAFSDSELNESEFKETTYKGGLATLEDQIITYKKNEVLFNEEVGVLKREVACKDYEINMLKSEFEKVKQEKDSIKFKIEKFDKASKDLDQLLGSQITDKCKKGLGYNAVPPPHPLIYNRPNKLDIIFSDLDEFKEPEFKGYGPKDRVYLPHTPKPAVYSAKSKSHFSKQAQSTAQRPFYKQTALTRRSVHTAKRHYYNGRPRAVNTARFYLGQVNAVRVKGGKLLMDDKGFVDSGCSRHMTGNIAYLSDYKKFDGGYVTFGGGAHGGRISGKGTLKTDSLDFKDVYFVNELKFNLFSVSQKCDNNNYVLFTDTECLVLSPNFKLPDESQILLKIPRKDNMYSFDMKNIVPKESLTCLVAKATLDESMLWHRRLGHINFKNINKLVKDNLVRGLPTKHFENDQTCVACLKGKQHRASCKSKVLNPITKPLFMLHMDLFGPTFVSSLMHKKYCLVVTDDYSRFTWVFFLATKDETSEILKNFIKEIENLVDKKVKIIRSDNGTEFKNKVMDDFCREKGIKREYSVARTPQQNGVAERRNRTLIEAARTMLADSKLPTTFWAEAVSTACYVHNRVLVVKPHNKTPYELFRGFKPALSFMRPFGCHVTILNTLDSLGKFDGKSDEGFFVGYSLSSKAFRVYNTRTRRVEENLHIGFLENKPMIEGNGPKWLFDIDSLTQSMNYVPVTAGTISNDSAGTSEENSQDCIVMPIWKDTSYFDSPTKDVDNGEPKTADDAQKQVEDGPNNENAEQERFADDSSTKDVNAAGQHVNTASPDVNTGSLKLNVVGPSVNTASSNEHDSPEDMFTMGVSSTLEATHIESFSDEDEPEVDLGNITNSYNTILVDLPIGKRAIGTKWVFRNKKDERGIVIRNKARLVAQGHRQEEGIDYEEVFAPVARIKAIRLFLAYASFMGFLVYQMDVKSAFLYGTIEEEVYVTQPPGFKDPDHPDKVYKVVKALYGLHQAPRACKRDILLVQVYVDDIIFGSSNKTLCTAFEKLMKDKFQMSFMGELTFFLGLQVQQKEDGIFICQDKYVAEILKKFNYTDVKSMIGSLMYLTASYKTTLGQRYVMSKDSPFELVAYTDSDYAVATQDRKSTIRDLLTKGFDAGRFQYLVSSWDTKIPQSSGPPVKVGDEVVHKELGDRMERAATTASSLEAEHDSGSGQMFSQRYILGDVVCSN</sequence>
<evidence type="ECO:0000256" key="1">
    <source>
        <dbReference type="ARBA" id="ARBA00022670"/>
    </source>
</evidence>
<dbReference type="PANTHER" id="PTHR42648:SF32">
    <property type="entry name" value="RIBONUCLEASE H-LIKE DOMAIN, GAG-PRE-INTEGRASE DOMAIN PROTEIN-RELATED"/>
    <property type="match status" value="1"/>
</dbReference>
<protein>
    <submittedName>
        <fullName evidence="7">Ribonuclease H-like domain-containing protein</fullName>
    </submittedName>
</protein>
<keyword evidence="8" id="KW-1185">Reference proteome</keyword>
<dbReference type="Pfam" id="PF13976">
    <property type="entry name" value="gag_pre-integrs"/>
    <property type="match status" value="1"/>
</dbReference>
<proteinExistence type="predicted"/>
<dbReference type="Gene3D" id="3.30.420.10">
    <property type="entry name" value="Ribonuclease H-like superfamily/Ribonuclease H"/>
    <property type="match status" value="1"/>
</dbReference>
<dbReference type="PANTHER" id="PTHR42648">
    <property type="entry name" value="TRANSPOSASE, PUTATIVE-RELATED"/>
    <property type="match status" value="1"/>
</dbReference>
<dbReference type="SUPFAM" id="SSF53098">
    <property type="entry name" value="Ribonuclease H-like"/>
    <property type="match status" value="1"/>
</dbReference>
<dbReference type="InterPro" id="IPR039537">
    <property type="entry name" value="Retrotran_Ty1/copia-like"/>
</dbReference>
<feature type="compositionally biased region" description="Basic and acidic residues" evidence="5">
    <location>
        <begin position="1067"/>
        <end position="1087"/>
    </location>
</feature>
<dbReference type="PROSITE" id="PS50994">
    <property type="entry name" value="INTEGRASE"/>
    <property type="match status" value="1"/>
</dbReference>
<dbReference type="InterPro" id="IPR001584">
    <property type="entry name" value="Integrase_cat-core"/>
</dbReference>
<dbReference type="InterPro" id="IPR054722">
    <property type="entry name" value="PolX-like_BBD"/>
</dbReference>
<keyword evidence="3" id="KW-0064">Aspartyl protease</keyword>
<dbReference type="Proteomes" id="UP001151760">
    <property type="component" value="Unassembled WGS sequence"/>
</dbReference>
<evidence type="ECO:0000256" key="2">
    <source>
        <dbReference type="ARBA" id="ARBA00022723"/>
    </source>
</evidence>
<organism evidence="7 8">
    <name type="scientific">Tanacetum coccineum</name>
    <dbReference type="NCBI Taxonomy" id="301880"/>
    <lineage>
        <taxon>Eukaryota</taxon>
        <taxon>Viridiplantae</taxon>
        <taxon>Streptophyta</taxon>
        <taxon>Embryophyta</taxon>
        <taxon>Tracheophyta</taxon>
        <taxon>Spermatophyta</taxon>
        <taxon>Magnoliopsida</taxon>
        <taxon>eudicotyledons</taxon>
        <taxon>Gunneridae</taxon>
        <taxon>Pentapetalae</taxon>
        <taxon>asterids</taxon>
        <taxon>campanulids</taxon>
        <taxon>Asterales</taxon>
        <taxon>Asteraceae</taxon>
        <taxon>Asteroideae</taxon>
        <taxon>Anthemideae</taxon>
        <taxon>Anthemidinae</taxon>
        <taxon>Tanacetum</taxon>
    </lineage>
</organism>
<dbReference type="InterPro" id="IPR036397">
    <property type="entry name" value="RNaseH_sf"/>
</dbReference>
<evidence type="ECO:0000313" key="7">
    <source>
        <dbReference type="EMBL" id="GJT27179.1"/>
    </source>
</evidence>
<dbReference type="InterPro" id="IPR043502">
    <property type="entry name" value="DNA/RNA_pol_sf"/>
</dbReference>
<feature type="domain" description="Integrase catalytic" evidence="6">
    <location>
        <begin position="774"/>
        <end position="940"/>
    </location>
</feature>
<feature type="compositionally biased region" description="Polar residues" evidence="5">
    <location>
        <begin position="1115"/>
        <end position="1128"/>
    </location>
</feature>
<feature type="compositionally biased region" description="Basic and acidic residues" evidence="5">
    <location>
        <begin position="310"/>
        <end position="322"/>
    </location>
</feature>
<dbReference type="InterPro" id="IPR057670">
    <property type="entry name" value="SH3_retrovirus"/>
</dbReference>
<evidence type="ECO:0000256" key="4">
    <source>
        <dbReference type="ARBA" id="ARBA00022801"/>
    </source>
</evidence>
<dbReference type="Pfam" id="PF25597">
    <property type="entry name" value="SH3_retrovirus"/>
    <property type="match status" value="1"/>
</dbReference>
<dbReference type="Pfam" id="PF07727">
    <property type="entry name" value="RVT_2"/>
    <property type="match status" value="2"/>
</dbReference>
<keyword evidence="2" id="KW-0479">Metal-binding</keyword>
<evidence type="ECO:0000256" key="3">
    <source>
        <dbReference type="ARBA" id="ARBA00022750"/>
    </source>
</evidence>
<reference evidence="7" key="2">
    <citation type="submission" date="2022-01" db="EMBL/GenBank/DDBJ databases">
        <authorList>
            <person name="Yamashiro T."/>
            <person name="Shiraishi A."/>
            <person name="Satake H."/>
            <person name="Nakayama K."/>
        </authorList>
    </citation>
    <scope>NUCLEOTIDE SEQUENCE</scope>
</reference>
<reference evidence="7" key="1">
    <citation type="journal article" date="2022" name="Int. J. Mol. Sci.">
        <title>Draft Genome of Tanacetum Coccineum: Genomic Comparison of Closely Related Tanacetum-Family Plants.</title>
        <authorList>
            <person name="Yamashiro T."/>
            <person name="Shiraishi A."/>
            <person name="Nakayama K."/>
            <person name="Satake H."/>
        </authorList>
    </citation>
    <scope>NUCLEOTIDE SEQUENCE</scope>
</reference>
<feature type="region of interest" description="Disordered" evidence="5">
    <location>
        <begin position="1064"/>
        <end position="1152"/>
    </location>
</feature>
<dbReference type="InterPro" id="IPR025724">
    <property type="entry name" value="GAG-pre-integrase_dom"/>
</dbReference>
<dbReference type="InterPro" id="IPR013103">
    <property type="entry name" value="RVT_2"/>
</dbReference>
<evidence type="ECO:0000259" key="6">
    <source>
        <dbReference type="PROSITE" id="PS50994"/>
    </source>
</evidence>
<dbReference type="Pfam" id="PF00665">
    <property type="entry name" value="rve"/>
    <property type="match status" value="1"/>
</dbReference>
<accession>A0ABQ5CQN7</accession>
<dbReference type="SUPFAM" id="SSF56672">
    <property type="entry name" value="DNA/RNA polymerases"/>
    <property type="match status" value="1"/>
</dbReference>
<feature type="region of interest" description="Disordered" evidence="5">
    <location>
        <begin position="291"/>
        <end position="322"/>
    </location>
</feature>
<feature type="compositionally biased region" description="Basic and acidic residues" evidence="5">
    <location>
        <begin position="291"/>
        <end position="300"/>
    </location>
</feature>
<feature type="compositionally biased region" description="Basic and acidic residues" evidence="5">
    <location>
        <begin position="1096"/>
        <end position="1106"/>
    </location>
</feature>
<dbReference type="InterPro" id="IPR012337">
    <property type="entry name" value="RNaseH-like_sf"/>
</dbReference>
<dbReference type="EMBL" id="BQNB010014356">
    <property type="protein sequence ID" value="GJT27179.1"/>
    <property type="molecule type" value="Genomic_DNA"/>
</dbReference>
<keyword evidence="4" id="KW-0378">Hydrolase</keyword>